<reference evidence="1 2" key="1">
    <citation type="submission" date="2017-02" db="EMBL/GenBank/DDBJ databases">
        <title>Genomes of Trichoderma spp. with biocontrol activity.</title>
        <authorList>
            <person name="Gardiner D."/>
            <person name="Kazan K."/>
            <person name="Vos C."/>
            <person name="Harvey P."/>
        </authorList>
    </citation>
    <scope>NUCLEOTIDE SEQUENCE [LARGE SCALE GENOMIC DNA]</scope>
    <source>
        <strain evidence="1 2">Tr1</strain>
    </source>
</reference>
<protein>
    <submittedName>
        <fullName evidence="1">Uncharacterized protein</fullName>
    </submittedName>
</protein>
<dbReference type="AlphaFoldDB" id="A0A2K0UBD4"/>
<dbReference type="EMBL" id="MTYI01000056">
    <property type="protein sequence ID" value="PNP55090.1"/>
    <property type="molecule type" value="Genomic_DNA"/>
</dbReference>
<evidence type="ECO:0000313" key="2">
    <source>
        <dbReference type="Proteomes" id="UP000236290"/>
    </source>
</evidence>
<sequence>MMNWLATLTGYIAPLFLILSPIISYGDQAVSMQRNKTSAGFSLDIPLIMLVASLFRCVFVHEPVQGSAVRPIRRNG</sequence>
<proteinExistence type="predicted"/>
<comment type="caution">
    <text evidence="1">The sequence shown here is derived from an EMBL/GenBank/DDBJ whole genome shotgun (WGS) entry which is preliminary data.</text>
</comment>
<organism evidence="1 2">
    <name type="scientific">Trichoderma harzianum</name>
    <name type="common">Hypocrea lixii</name>
    <dbReference type="NCBI Taxonomy" id="5544"/>
    <lineage>
        <taxon>Eukaryota</taxon>
        <taxon>Fungi</taxon>
        <taxon>Dikarya</taxon>
        <taxon>Ascomycota</taxon>
        <taxon>Pezizomycotina</taxon>
        <taxon>Sordariomycetes</taxon>
        <taxon>Hypocreomycetidae</taxon>
        <taxon>Hypocreales</taxon>
        <taxon>Hypocreaceae</taxon>
        <taxon>Trichoderma</taxon>
    </lineage>
</organism>
<evidence type="ECO:0000313" key="1">
    <source>
        <dbReference type="EMBL" id="PNP55090.1"/>
    </source>
</evidence>
<dbReference type="Proteomes" id="UP000236290">
    <property type="component" value="Unassembled WGS sequence"/>
</dbReference>
<accession>A0A2K0UBD4</accession>
<name>A0A2K0UBD4_TRIHA</name>
<dbReference type="OrthoDB" id="292213at2759"/>
<gene>
    <name evidence="1" type="ORF">THARTR1_04779</name>
</gene>